<organism evidence="2">
    <name type="scientific">marine metagenome</name>
    <dbReference type="NCBI Taxonomy" id="408172"/>
    <lineage>
        <taxon>unclassified sequences</taxon>
        <taxon>metagenomes</taxon>
        <taxon>ecological metagenomes</taxon>
    </lineage>
</organism>
<proteinExistence type="predicted"/>
<sequence>MSPLQGSQVRHSLCIIMYIYVLLGFVCGAIDDEVERGCTANQT</sequence>
<accession>A0A382JU19</accession>
<keyword evidence="1" id="KW-0472">Membrane</keyword>
<dbReference type="AlphaFoldDB" id="A0A382JU19"/>
<dbReference type="EMBL" id="UINC01076208">
    <property type="protein sequence ID" value="SVC15155.1"/>
    <property type="molecule type" value="Genomic_DNA"/>
</dbReference>
<reference evidence="2" key="1">
    <citation type="submission" date="2018-05" db="EMBL/GenBank/DDBJ databases">
        <authorList>
            <person name="Lanie J.A."/>
            <person name="Ng W.-L."/>
            <person name="Kazmierczak K.M."/>
            <person name="Andrzejewski T.M."/>
            <person name="Davidsen T.M."/>
            <person name="Wayne K.J."/>
            <person name="Tettelin H."/>
            <person name="Glass J.I."/>
            <person name="Rusch D."/>
            <person name="Podicherti R."/>
            <person name="Tsui H.-C.T."/>
            <person name="Winkler M.E."/>
        </authorList>
    </citation>
    <scope>NUCLEOTIDE SEQUENCE</scope>
</reference>
<evidence type="ECO:0000313" key="2">
    <source>
        <dbReference type="EMBL" id="SVC15155.1"/>
    </source>
</evidence>
<protein>
    <submittedName>
        <fullName evidence="2">Uncharacterized protein</fullName>
    </submittedName>
</protein>
<name>A0A382JU19_9ZZZZ</name>
<evidence type="ECO:0000256" key="1">
    <source>
        <dbReference type="SAM" id="Phobius"/>
    </source>
</evidence>
<keyword evidence="1" id="KW-1133">Transmembrane helix</keyword>
<feature type="transmembrane region" description="Helical" evidence="1">
    <location>
        <begin position="12"/>
        <end position="31"/>
    </location>
</feature>
<keyword evidence="1" id="KW-0812">Transmembrane</keyword>
<gene>
    <name evidence="2" type="ORF">METZ01_LOCUS268009</name>
</gene>